<dbReference type="Pfam" id="PF03467">
    <property type="entry name" value="Smg4_UPF3"/>
    <property type="match status" value="1"/>
</dbReference>
<dbReference type="VEuPathDB" id="FungiDB:BON22_2614"/>
<evidence type="ECO:0000256" key="4">
    <source>
        <dbReference type="ARBA" id="ARBA00023242"/>
    </source>
</evidence>
<dbReference type="GO" id="GO:0005737">
    <property type="term" value="C:cytoplasm"/>
    <property type="evidence" value="ECO:0007669"/>
    <property type="project" value="TreeGrafter"/>
</dbReference>
<feature type="domain" description="UPF3" evidence="6">
    <location>
        <begin position="68"/>
        <end position="237"/>
    </location>
</feature>
<feature type="compositionally biased region" description="Basic and acidic residues" evidence="5">
    <location>
        <begin position="203"/>
        <end position="219"/>
    </location>
</feature>
<organism evidence="7 8">
    <name type="scientific">Cyberlindnera fabianii</name>
    <name type="common">Yeast</name>
    <name type="synonym">Hansenula fabianii</name>
    <dbReference type="NCBI Taxonomy" id="36022"/>
    <lineage>
        <taxon>Eukaryota</taxon>
        <taxon>Fungi</taxon>
        <taxon>Dikarya</taxon>
        <taxon>Ascomycota</taxon>
        <taxon>Saccharomycotina</taxon>
        <taxon>Saccharomycetes</taxon>
        <taxon>Phaffomycetales</taxon>
        <taxon>Phaffomycetaceae</taxon>
        <taxon>Cyberlindnera</taxon>
    </lineage>
</organism>
<protein>
    <submittedName>
        <fullName evidence="7">Nonsense-mediated mRNA decay protein 3</fullName>
    </submittedName>
</protein>
<feature type="compositionally biased region" description="Low complexity" evidence="5">
    <location>
        <begin position="220"/>
        <end position="236"/>
    </location>
</feature>
<dbReference type="STRING" id="36022.A0A1V2L7W6"/>
<reference evidence="8" key="1">
    <citation type="journal article" date="2017" name="Genome Announc.">
        <title>Genome sequences of Cyberlindnera fabianii 65, Pichia kudriavzevii 129, and Saccharomyces cerevisiae 131 isolated from fermented masau fruits in Zimbabwe.</title>
        <authorList>
            <person name="van Rijswijck I.M.H."/>
            <person name="Derks M.F.L."/>
            <person name="Abee T."/>
            <person name="de Ridder D."/>
            <person name="Smid E.J."/>
        </authorList>
    </citation>
    <scope>NUCLEOTIDE SEQUENCE [LARGE SCALE GENOMIC DNA]</scope>
    <source>
        <strain evidence="8">65</strain>
    </source>
</reference>
<comment type="subcellular location">
    <subcellularLocation>
        <location evidence="1">Nucleus</location>
    </subcellularLocation>
</comment>
<feature type="region of interest" description="Disordered" evidence="5">
    <location>
        <begin position="164"/>
        <end position="316"/>
    </location>
</feature>
<keyword evidence="3" id="KW-0866">Nonsense-mediated mRNA decay</keyword>
<feature type="compositionally biased region" description="Basic residues" evidence="5">
    <location>
        <begin position="303"/>
        <end position="316"/>
    </location>
</feature>
<dbReference type="InterPro" id="IPR039722">
    <property type="entry name" value="Upf3"/>
</dbReference>
<evidence type="ECO:0000256" key="1">
    <source>
        <dbReference type="ARBA" id="ARBA00004123"/>
    </source>
</evidence>
<keyword evidence="4" id="KW-0539">Nucleus</keyword>
<evidence type="ECO:0000313" key="8">
    <source>
        <dbReference type="Proteomes" id="UP000189513"/>
    </source>
</evidence>
<feature type="compositionally biased region" description="Basic and acidic residues" evidence="5">
    <location>
        <begin position="176"/>
        <end position="191"/>
    </location>
</feature>
<sequence length="316" mass="36115">MDISSRRPPLEGPMLLTREDFEKQQQQQQQQKKKTISAKSIPNASEKMSNGEDKQKRKRTRNKAKKNKGVKVVVRLLPPNLEADDFFKTTAPLTGPQAAFDSYYIKGHYPTKPFKEPEFSRVYISFKTPQHAEKFSKQFKDHAFEDDKESFVPNITASLLAKMPDSQEKLMAPKTKLQDLPEFKNQKDNQKQSRKGKQKANRKAKDDNLKESESKKKISENANIVQNQNQQSQPNNEAKKQKKKRVKPTKATRSAQTSPSPSYFPVLGESTTNSAPPKEAPKNKEQQAPATQMTKNQQDKTTPVKKKKILMKRSSE</sequence>
<evidence type="ECO:0000256" key="2">
    <source>
        <dbReference type="ARBA" id="ARBA00005991"/>
    </source>
</evidence>
<evidence type="ECO:0000256" key="3">
    <source>
        <dbReference type="ARBA" id="ARBA00023161"/>
    </source>
</evidence>
<feature type="compositionally biased region" description="Basic residues" evidence="5">
    <location>
        <begin position="240"/>
        <end position="250"/>
    </location>
</feature>
<comment type="similarity">
    <text evidence="2">Belongs to the RENT3 family.</text>
</comment>
<dbReference type="PANTHER" id="PTHR13112">
    <property type="entry name" value="UPF3 REGULATOR OF NONSENSE TRANSCRIPTS-LIKE PROTEIN"/>
    <property type="match status" value="1"/>
</dbReference>
<dbReference type="EMBL" id="MPUK01000004">
    <property type="protein sequence ID" value="ONH67396.1"/>
    <property type="molecule type" value="Genomic_DNA"/>
</dbReference>
<dbReference type="Proteomes" id="UP000189513">
    <property type="component" value="Unassembled WGS sequence"/>
</dbReference>
<dbReference type="SUPFAM" id="SSF54928">
    <property type="entry name" value="RNA-binding domain, RBD"/>
    <property type="match status" value="1"/>
</dbReference>
<dbReference type="OMA" id="LEKCANF"/>
<dbReference type="Gene3D" id="3.30.70.330">
    <property type="match status" value="1"/>
</dbReference>
<feature type="compositionally biased region" description="Polar residues" evidence="5">
    <location>
        <begin position="37"/>
        <end position="48"/>
    </location>
</feature>
<dbReference type="AlphaFoldDB" id="A0A1V2L7W6"/>
<dbReference type="InterPro" id="IPR035979">
    <property type="entry name" value="RBD_domain_sf"/>
</dbReference>
<feature type="compositionally biased region" description="Polar residues" evidence="5">
    <location>
        <begin position="286"/>
        <end position="301"/>
    </location>
</feature>
<evidence type="ECO:0000256" key="5">
    <source>
        <dbReference type="SAM" id="MobiDB-lite"/>
    </source>
</evidence>
<dbReference type="GO" id="GO:0003729">
    <property type="term" value="F:mRNA binding"/>
    <property type="evidence" value="ECO:0007669"/>
    <property type="project" value="TreeGrafter"/>
</dbReference>
<dbReference type="InterPro" id="IPR012677">
    <property type="entry name" value="Nucleotide-bd_a/b_plait_sf"/>
</dbReference>
<keyword evidence="8" id="KW-1185">Reference proteome</keyword>
<proteinExistence type="inferred from homology"/>
<evidence type="ECO:0000259" key="6">
    <source>
        <dbReference type="Pfam" id="PF03467"/>
    </source>
</evidence>
<dbReference type="InterPro" id="IPR005120">
    <property type="entry name" value="UPF3_dom"/>
</dbReference>
<feature type="compositionally biased region" description="Basic residues" evidence="5">
    <location>
        <begin position="192"/>
        <end position="202"/>
    </location>
</feature>
<dbReference type="PANTHER" id="PTHR13112:SF0">
    <property type="entry name" value="FI21285P1"/>
    <property type="match status" value="1"/>
</dbReference>
<dbReference type="GO" id="GO:0045727">
    <property type="term" value="P:positive regulation of translation"/>
    <property type="evidence" value="ECO:0007669"/>
    <property type="project" value="TreeGrafter"/>
</dbReference>
<accession>A0A1V2L7W6</accession>
<dbReference type="GO" id="GO:0005730">
    <property type="term" value="C:nucleolus"/>
    <property type="evidence" value="ECO:0007669"/>
    <property type="project" value="TreeGrafter"/>
</dbReference>
<dbReference type="GO" id="GO:0000184">
    <property type="term" value="P:nuclear-transcribed mRNA catabolic process, nonsense-mediated decay"/>
    <property type="evidence" value="ECO:0007669"/>
    <property type="project" value="UniProtKB-KW"/>
</dbReference>
<name>A0A1V2L7W6_CYBFA</name>
<dbReference type="CDD" id="cd12455">
    <property type="entry name" value="RRM_like_Smg4_UPF3"/>
    <property type="match status" value="1"/>
</dbReference>
<feature type="region of interest" description="Disordered" evidence="5">
    <location>
        <begin position="1"/>
        <end position="71"/>
    </location>
</feature>
<comment type="caution">
    <text evidence="7">The sequence shown here is derived from an EMBL/GenBank/DDBJ whole genome shotgun (WGS) entry which is preliminary data.</text>
</comment>
<feature type="compositionally biased region" description="Basic residues" evidence="5">
    <location>
        <begin position="56"/>
        <end position="69"/>
    </location>
</feature>
<gene>
    <name evidence="7" type="ORF">BON22_2614</name>
</gene>
<evidence type="ECO:0000313" key="7">
    <source>
        <dbReference type="EMBL" id="ONH67396.1"/>
    </source>
</evidence>